<name>A0A8J7LAK0_9NOST</name>
<dbReference type="EMBL" id="JAECZC010000102">
    <property type="protein sequence ID" value="MBH8566749.1"/>
    <property type="molecule type" value="Genomic_DNA"/>
</dbReference>
<dbReference type="AlphaFoldDB" id="A0A8J7LAK0"/>
<gene>
    <name evidence="1" type="ORF">I8748_32135</name>
</gene>
<protein>
    <submittedName>
        <fullName evidence="1">Uncharacterized protein</fullName>
    </submittedName>
</protein>
<dbReference type="RefSeq" id="WP_198128483.1">
    <property type="nucleotide sequence ID" value="NZ_JAECZC010000102.1"/>
</dbReference>
<evidence type="ECO:0000313" key="1">
    <source>
        <dbReference type="EMBL" id="MBH8566749.1"/>
    </source>
</evidence>
<evidence type="ECO:0000313" key="2">
    <source>
        <dbReference type="Proteomes" id="UP000632766"/>
    </source>
</evidence>
<sequence length="316" mass="35304">MQLKHWRQQQVFSKDELFQYFKDFSPEQVLGAIAQLAAKDNSINPNAESFPSSIVDQLKAILKPVSIKKGAKQLAPVEKNVVAEIQNEEETISRQELLQYFDKYEPAKIDEALLRLGQDPSQKNYPLVIADRLDRAFMLIESALAKQEEAGLTGDLAQLQNLAFEMASSQTDIPQQIFAELIEVVTGKAIVQGAVLGKLSNLITEQVYQDTTADFLANKIDATGADIAALYEILQDPQKRNQILQQHGLKTDTERQAETLVQATSSTAEFDPDAFLKETEAKKFGQEPTNGSKFRPKTSKDIQKMSLAILTELQKF</sequence>
<proteinExistence type="predicted"/>
<organism evidence="1 2">
    <name type="scientific">Amazonocrinis nigriterrae CENA67</name>
    <dbReference type="NCBI Taxonomy" id="2794033"/>
    <lineage>
        <taxon>Bacteria</taxon>
        <taxon>Bacillati</taxon>
        <taxon>Cyanobacteriota</taxon>
        <taxon>Cyanophyceae</taxon>
        <taxon>Nostocales</taxon>
        <taxon>Nostocaceae</taxon>
        <taxon>Amazonocrinis</taxon>
        <taxon>Amazonocrinis nigriterrae</taxon>
    </lineage>
</organism>
<dbReference type="Proteomes" id="UP000632766">
    <property type="component" value="Unassembled WGS sequence"/>
</dbReference>
<comment type="caution">
    <text evidence="1">The sequence shown here is derived from an EMBL/GenBank/DDBJ whole genome shotgun (WGS) entry which is preliminary data.</text>
</comment>
<keyword evidence="2" id="KW-1185">Reference proteome</keyword>
<reference evidence="1 2" key="1">
    <citation type="journal article" date="2021" name="Int. J. Syst. Evol. Microbiol.">
        <title>Amazonocrinis nigriterrae gen. nov., sp. nov., Atlanticothrix silvestris gen. nov., sp. nov. and Dendronalium phyllosphericum gen. nov., sp. nov., nostocacean cyanobacteria from Brazilian environments.</title>
        <authorList>
            <person name="Alvarenga D.O."/>
            <person name="Andreote A.P.D."/>
            <person name="Branco L.H.Z."/>
            <person name="Delbaje E."/>
            <person name="Cruz R.B."/>
            <person name="Varani A.M."/>
            <person name="Fiore M.F."/>
        </authorList>
    </citation>
    <scope>NUCLEOTIDE SEQUENCE [LARGE SCALE GENOMIC DNA]</scope>
    <source>
        <strain evidence="1 2">CENA67</strain>
    </source>
</reference>
<accession>A0A8J7LAK0</accession>